<sequence>MLRKIMRFIRRCVTFVSKIIYKFINPRVKVDDKTIIFVAYHGRGYSCNPKYIHKYLLTQERFKDYKMVWAVKKFKVTEIPGAKVVRYNGLKYFYYMSKAKYWVINCKMPKHIIKKDDQVYLQTWHGTPLKRLAHDIQAKEETTFYRSEMTFDQMANTYDNDVKKYNYMISPNHFSTEVFQSAFRISRKKLIETGYPRNDYLTNITDQEIAELREKYEIPEDKKVILYAPTWRDNAYNAKGYTFELQADFYRWKVLLGDEYVLVFKPHYLIINRFKRAAYLKDFVYNIGASADINELYAIADVLVTDYSSVFFDYANLNRPMYFYMFDLDEYAEELRGFYFDIYETLPGPIITDENELLKTIKEDTYDYDRLKEFNEKFNSLQDGHSTEKVVNIVFPK</sequence>
<evidence type="ECO:0000256" key="5">
    <source>
        <dbReference type="ARBA" id="ARBA00022944"/>
    </source>
</evidence>
<dbReference type="PANTHER" id="PTHR37316:SF3">
    <property type="entry name" value="TEICHOIC ACID GLYCEROL-PHOSPHATE TRANSFERASE"/>
    <property type="match status" value="1"/>
</dbReference>
<evidence type="ECO:0000313" key="8">
    <source>
        <dbReference type="Proteomes" id="UP001230220"/>
    </source>
</evidence>
<dbReference type="Proteomes" id="UP001230220">
    <property type="component" value="Unassembled WGS sequence"/>
</dbReference>
<evidence type="ECO:0000256" key="2">
    <source>
        <dbReference type="ARBA" id="ARBA00010488"/>
    </source>
</evidence>
<reference evidence="7 8" key="1">
    <citation type="submission" date="2023-07" db="EMBL/GenBank/DDBJ databases">
        <title>Genomic Encyclopedia of Type Strains, Phase IV (KMG-IV): sequencing the most valuable type-strain genomes for metagenomic binning, comparative biology and taxonomic classification.</title>
        <authorList>
            <person name="Goeker M."/>
        </authorList>
    </citation>
    <scope>NUCLEOTIDE SEQUENCE [LARGE SCALE GENOMIC DNA]</scope>
    <source>
        <strain evidence="7 8">DSM 16784</strain>
    </source>
</reference>
<dbReference type="InterPro" id="IPR051612">
    <property type="entry name" value="Teichoic_Acid_Biosynth"/>
</dbReference>
<comment type="similarity">
    <text evidence="2">Belongs to the CDP-glycerol glycerophosphotransferase family.</text>
</comment>
<name>A0ABU0E7B7_9FIRM</name>
<organism evidence="7 8">
    <name type="scientific">Breznakia pachnodae</name>
    <dbReference type="NCBI Taxonomy" id="265178"/>
    <lineage>
        <taxon>Bacteria</taxon>
        <taxon>Bacillati</taxon>
        <taxon>Bacillota</taxon>
        <taxon>Erysipelotrichia</taxon>
        <taxon>Erysipelotrichales</taxon>
        <taxon>Erysipelotrichaceae</taxon>
        <taxon>Breznakia</taxon>
    </lineage>
</organism>
<keyword evidence="8" id="KW-1185">Reference proteome</keyword>
<protein>
    <submittedName>
        <fullName evidence="7">CDP-glycerol glycerophosphotransferase</fullName>
        <ecNumber evidence="7">2.7.8.12</ecNumber>
    </submittedName>
</protein>
<evidence type="ECO:0000256" key="1">
    <source>
        <dbReference type="ARBA" id="ARBA00004202"/>
    </source>
</evidence>
<comment type="caution">
    <text evidence="7">The sequence shown here is derived from an EMBL/GenBank/DDBJ whole genome shotgun (WGS) entry which is preliminary data.</text>
</comment>
<keyword evidence="6" id="KW-0472">Membrane</keyword>
<dbReference type="Gene3D" id="3.40.50.12580">
    <property type="match status" value="1"/>
</dbReference>
<proteinExistence type="inferred from homology"/>
<dbReference type="EC" id="2.7.8.12" evidence="7"/>
<dbReference type="Gene3D" id="3.40.50.11820">
    <property type="match status" value="1"/>
</dbReference>
<comment type="subcellular location">
    <subcellularLocation>
        <location evidence="1">Cell membrane</location>
        <topology evidence="1">Peripheral membrane protein</topology>
    </subcellularLocation>
</comment>
<keyword evidence="4 7" id="KW-0808">Transferase</keyword>
<evidence type="ECO:0000256" key="3">
    <source>
        <dbReference type="ARBA" id="ARBA00022475"/>
    </source>
</evidence>
<dbReference type="EMBL" id="JAUSUR010000007">
    <property type="protein sequence ID" value="MDQ0362603.1"/>
    <property type="molecule type" value="Genomic_DNA"/>
</dbReference>
<evidence type="ECO:0000256" key="6">
    <source>
        <dbReference type="ARBA" id="ARBA00023136"/>
    </source>
</evidence>
<dbReference type="Pfam" id="PF04464">
    <property type="entry name" value="Glyphos_transf"/>
    <property type="match status" value="1"/>
</dbReference>
<dbReference type="PANTHER" id="PTHR37316">
    <property type="entry name" value="TEICHOIC ACID GLYCEROL-PHOSPHATE PRIMASE"/>
    <property type="match status" value="1"/>
</dbReference>
<dbReference type="GO" id="GO:0047355">
    <property type="term" value="F:CDP-glycerol glycerophosphotransferase activity"/>
    <property type="evidence" value="ECO:0007669"/>
    <property type="project" value="UniProtKB-EC"/>
</dbReference>
<accession>A0ABU0E7B7</accession>
<gene>
    <name evidence="7" type="ORF">J2S15_003357</name>
</gene>
<evidence type="ECO:0000313" key="7">
    <source>
        <dbReference type="EMBL" id="MDQ0362603.1"/>
    </source>
</evidence>
<dbReference type="InterPro" id="IPR043148">
    <property type="entry name" value="TagF_C"/>
</dbReference>
<keyword evidence="3" id="KW-1003">Cell membrane</keyword>
<keyword evidence="5" id="KW-0777">Teichoic acid biosynthesis</keyword>
<dbReference type="RefSeq" id="WP_307410360.1">
    <property type="nucleotide sequence ID" value="NZ_JAUSUR010000007.1"/>
</dbReference>
<dbReference type="SUPFAM" id="SSF53756">
    <property type="entry name" value="UDP-Glycosyltransferase/glycogen phosphorylase"/>
    <property type="match status" value="1"/>
</dbReference>
<dbReference type="InterPro" id="IPR043149">
    <property type="entry name" value="TagF_N"/>
</dbReference>
<dbReference type="InterPro" id="IPR007554">
    <property type="entry name" value="Glycerophosphate_synth"/>
</dbReference>
<evidence type="ECO:0000256" key="4">
    <source>
        <dbReference type="ARBA" id="ARBA00022679"/>
    </source>
</evidence>